<proteinExistence type="predicted"/>
<dbReference type="EMBL" id="AJ010592">
    <property type="protein sequence ID" value="CAC27015.1"/>
    <property type="molecule type" value="Genomic_DNA"/>
</dbReference>
<evidence type="ECO:0000313" key="2">
    <source>
        <dbReference type="Proteomes" id="UP000242167"/>
    </source>
</evidence>
<dbReference type="Proteomes" id="UP000242167">
    <property type="component" value="Nucleomorph 2"/>
</dbReference>
<dbReference type="AlphaFoldDB" id="Q9AW55"/>
<reference evidence="1 2" key="1">
    <citation type="journal article" date="2001" name="Nature">
        <title>The highly reduced genome of an enslaved algal nucleus.</title>
        <authorList>
            <person name="Douglas S."/>
            <person name="Zauner S."/>
            <person name="Fraunholz M."/>
            <person name="Beaton M."/>
            <person name="Penny S."/>
            <person name="Deng L."/>
            <person name="Wu X."/>
            <person name="Reith M."/>
            <person name="Cavalier-Smith T."/>
            <person name="Maier U."/>
        </authorList>
    </citation>
    <scope>NUCLEOTIDE SEQUENCE [LARGE SCALE GENOMIC DNA]</scope>
</reference>
<evidence type="ECO:0000313" key="1">
    <source>
        <dbReference type="EMBL" id="CAC27015.1"/>
    </source>
</evidence>
<protein>
    <submittedName>
        <fullName evidence="1">Uncharacterized protein</fullName>
    </submittedName>
</protein>
<dbReference type="GO" id="GO:0000428">
    <property type="term" value="C:DNA-directed RNA polymerase complex"/>
    <property type="evidence" value="ECO:0007669"/>
    <property type="project" value="UniProtKB-KW"/>
</dbReference>
<dbReference type="GeneID" id="857584"/>
<sequence length="99" mass="12003">MIKHNLPKINKLEQIIQMKSFKKYLYNKSIKKFVNNRLFQLFNTYLIDSLEQYLKLGCKSALARKGKILNKKDFYKTNKSCRFIENYERNLKNFKKSLN</sequence>
<dbReference type="RefSeq" id="XP_001713231.1">
    <property type="nucleotide sequence ID" value="XM_001713179.1"/>
</dbReference>
<accession>Q9AW55</accession>
<name>Q9AW55_GUITH</name>
<organism evidence="1 2">
    <name type="scientific">Guillardia theta</name>
    <name type="common">Cryptophyte</name>
    <name type="synonym">Cryptomonas phi</name>
    <dbReference type="NCBI Taxonomy" id="55529"/>
    <lineage>
        <taxon>Eukaryota</taxon>
        <taxon>Cryptophyceae</taxon>
        <taxon>Pyrenomonadales</taxon>
        <taxon>Geminigeraceae</taxon>
        <taxon>Guillardia</taxon>
    </lineage>
</organism>